<keyword evidence="3 5" id="KW-0378">Hydrolase</keyword>
<feature type="region of interest" description="Disordered" evidence="6">
    <location>
        <begin position="488"/>
        <end position="523"/>
    </location>
</feature>
<dbReference type="EMBL" id="JAGMUU010000026">
    <property type="protein sequence ID" value="KAH7122111.1"/>
    <property type="molecule type" value="Genomic_DNA"/>
</dbReference>
<gene>
    <name evidence="9" type="ORF">B0J13DRAFT_566966</name>
</gene>
<evidence type="ECO:0000256" key="4">
    <source>
        <dbReference type="ARBA" id="ARBA00022825"/>
    </source>
</evidence>
<feature type="domain" description="Peptidase S8/S53" evidence="7">
    <location>
        <begin position="693"/>
        <end position="909"/>
    </location>
</feature>
<dbReference type="Gene3D" id="3.40.50.200">
    <property type="entry name" value="Peptidase S8/S53 domain"/>
    <property type="match status" value="1"/>
</dbReference>
<evidence type="ECO:0000256" key="2">
    <source>
        <dbReference type="ARBA" id="ARBA00022670"/>
    </source>
</evidence>
<feature type="region of interest" description="Disordered" evidence="6">
    <location>
        <begin position="572"/>
        <end position="595"/>
    </location>
</feature>
<feature type="domain" description="DUF7580" evidence="8">
    <location>
        <begin position="175"/>
        <end position="488"/>
    </location>
</feature>
<evidence type="ECO:0000259" key="8">
    <source>
        <dbReference type="Pfam" id="PF24476"/>
    </source>
</evidence>
<evidence type="ECO:0000259" key="7">
    <source>
        <dbReference type="Pfam" id="PF00082"/>
    </source>
</evidence>
<feature type="active site" description="Charge relay system" evidence="5">
    <location>
        <position position="735"/>
    </location>
</feature>
<reference evidence="9" key="1">
    <citation type="journal article" date="2021" name="Nat. Commun.">
        <title>Genetic determinants of endophytism in the Arabidopsis root mycobiome.</title>
        <authorList>
            <person name="Mesny F."/>
            <person name="Miyauchi S."/>
            <person name="Thiergart T."/>
            <person name="Pickel B."/>
            <person name="Atanasova L."/>
            <person name="Karlsson M."/>
            <person name="Huettel B."/>
            <person name="Barry K.W."/>
            <person name="Haridas S."/>
            <person name="Chen C."/>
            <person name="Bauer D."/>
            <person name="Andreopoulos W."/>
            <person name="Pangilinan J."/>
            <person name="LaButti K."/>
            <person name="Riley R."/>
            <person name="Lipzen A."/>
            <person name="Clum A."/>
            <person name="Drula E."/>
            <person name="Henrissat B."/>
            <person name="Kohler A."/>
            <person name="Grigoriev I.V."/>
            <person name="Martin F.M."/>
            <person name="Hacquard S."/>
        </authorList>
    </citation>
    <scope>NUCLEOTIDE SEQUENCE</scope>
    <source>
        <strain evidence="9">MPI-CAGE-AT-0021</strain>
    </source>
</reference>
<dbReference type="SUPFAM" id="SSF52743">
    <property type="entry name" value="Subtilisin-like"/>
    <property type="match status" value="1"/>
</dbReference>
<dbReference type="InterPro" id="IPR023828">
    <property type="entry name" value="Peptidase_S8_Ser-AS"/>
</dbReference>
<dbReference type="InterPro" id="IPR036852">
    <property type="entry name" value="Peptidase_S8/S53_dom_sf"/>
</dbReference>
<dbReference type="InterPro" id="IPR051048">
    <property type="entry name" value="Peptidase_S8/S53_subtilisin"/>
</dbReference>
<feature type="active site" description="Charge relay system" evidence="5">
    <location>
        <position position="883"/>
    </location>
</feature>
<dbReference type="PROSITE" id="PS51892">
    <property type="entry name" value="SUBTILASE"/>
    <property type="match status" value="1"/>
</dbReference>
<dbReference type="GO" id="GO:0004252">
    <property type="term" value="F:serine-type endopeptidase activity"/>
    <property type="evidence" value="ECO:0007669"/>
    <property type="project" value="UniProtKB-UniRule"/>
</dbReference>
<dbReference type="PANTHER" id="PTHR43399:SF4">
    <property type="entry name" value="CELL WALL-ASSOCIATED PROTEASE"/>
    <property type="match status" value="1"/>
</dbReference>
<feature type="compositionally biased region" description="Basic residues" evidence="6">
    <location>
        <begin position="489"/>
        <end position="501"/>
    </location>
</feature>
<evidence type="ECO:0000313" key="10">
    <source>
        <dbReference type="Proteomes" id="UP000717696"/>
    </source>
</evidence>
<dbReference type="Pfam" id="PF00082">
    <property type="entry name" value="Peptidase_S8"/>
    <property type="match status" value="1"/>
</dbReference>
<dbReference type="PROSITE" id="PS00138">
    <property type="entry name" value="SUBTILASE_SER"/>
    <property type="match status" value="1"/>
</dbReference>
<dbReference type="InterPro" id="IPR056002">
    <property type="entry name" value="DUF7580"/>
</dbReference>
<comment type="caution">
    <text evidence="9">The sequence shown here is derived from an EMBL/GenBank/DDBJ whole genome shotgun (WGS) entry which is preliminary data.</text>
</comment>
<evidence type="ECO:0000313" key="9">
    <source>
        <dbReference type="EMBL" id="KAH7122111.1"/>
    </source>
</evidence>
<evidence type="ECO:0000256" key="3">
    <source>
        <dbReference type="ARBA" id="ARBA00022801"/>
    </source>
</evidence>
<dbReference type="InterPro" id="IPR015500">
    <property type="entry name" value="Peptidase_S8_subtilisin-rel"/>
</dbReference>
<dbReference type="Pfam" id="PF24476">
    <property type="entry name" value="DUF7580"/>
    <property type="match status" value="1"/>
</dbReference>
<comment type="similarity">
    <text evidence="1 5">Belongs to the peptidase S8 family.</text>
</comment>
<sequence length="962" mass="107702">MRVCDLAEWRVVRALQPYLVTATESTLQSLATDDPSNILRDTLDFLLYELGGFETAIPTHRDLGDDSISLFKSEIRKVLPVLDKLLSIDLFRLLERLAEQSQQQEHLELIQQGSLDLDIVLLDRELCSSVVLALESFNTCMETHFRAGLRLSTPFVDQCLAPAGTKFDFNHKGPIETFLSAVKRDLVECKSQAQHQVVLQLAGQKWQTIHRGSKSLYLSGCGTPKGWQEIEYLAFDVKNANPNDVRCSKLHNLCAAIADYLCFNRPLRLQAKEQGLYIIGSARHRTQGQNGVPVLSIATLLGNNHFRPLSFESLTSTGFTVSEKRELTLNLAWCLIHLFNCKWTDKAWSCDKIFLLESSNVDRNEILRNVPPYMECEQTEMPANEHSIQESLLGDSVFLRFAKLLVEIEIGERIVATERNNHGQASMWLTIDKIAEDGTPSAGDSYLKAIEGCLDLHREAYQSDHSDRATELKRMIYEDVVLPLEKDHSHYRRPNLKRQRSQSRENSRHELEEPRTLSATDPFSTAISPAYCRGVDEDEECVDDSSGFQQATDGGNCGQDAKRPRLQFSLHSDQPSENQFSVDQPPDDQNRKVRRSTRIATRVKSVTKTALSSVTSVSSKTKLKLSKDKSSTSVGSLTVEIFDDVAEESYDGRVMSISKRFFNAIDGFLESYLPDRSEYCYRAKDDDRRSSRRVRVCVIDTGLDMTHPSVVAAKSDHRLKETKSWLGDMADTYGHGTHAADLILRVAPEAELYVAKVAEGKFMPEKDIPLIVEAIDWAISQDVDIISMSFGLDKRNDSLDKAVNKAVAAGKILLAAAGNNGNNNPRAFPATNRHVICIHASDGKGKDGKISPQALENDDNFMTLGIAVPLTWKSNQVFMSGTSFSTPIAAAIAADVLEISKSMPMTPEQQDRLYSCDGMRKIFMLLSPGVDGRYRYVVPWGLWNSGRTEAIIRESILEQLDC</sequence>
<accession>A0A9P9DP73</accession>
<keyword evidence="10" id="KW-1185">Reference proteome</keyword>
<evidence type="ECO:0000256" key="6">
    <source>
        <dbReference type="SAM" id="MobiDB-lite"/>
    </source>
</evidence>
<feature type="compositionally biased region" description="Basic and acidic residues" evidence="6">
    <location>
        <begin position="502"/>
        <end position="515"/>
    </location>
</feature>
<keyword evidence="2 5" id="KW-0645">Protease</keyword>
<feature type="region of interest" description="Disordered" evidence="6">
    <location>
        <begin position="543"/>
        <end position="562"/>
    </location>
</feature>
<evidence type="ECO:0000256" key="1">
    <source>
        <dbReference type="ARBA" id="ARBA00011073"/>
    </source>
</evidence>
<evidence type="ECO:0000256" key="5">
    <source>
        <dbReference type="PROSITE-ProRule" id="PRU01240"/>
    </source>
</evidence>
<dbReference type="PANTHER" id="PTHR43399">
    <property type="entry name" value="SUBTILISIN-RELATED"/>
    <property type="match status" value="1"/>
</dbReference>
<keyword evidence="4 5" id="KW-0720">Serine protease</keyword>
<evidence type="ECO:0008006" key="11">
    <source>
        <dbReference type="Google" id="ProtNLM"/>
    </source>
</evidence>
<dbReference type="Proteomes" id="UP000717696">
    <property type="component" value="Unassembled WGS sequence"/>
</dbReference>
<feature type="compositionally biased region" description="Polar residues" evidence="6">
    <location>
        <begin position="572"/>
        <end position="582"/>
    </location>
</feature>
<dbReference type="AlphaFoldDB" id="A0A9P9DP73"/>
<proteinExistence type="inferred from homology"/>
<dbReference type="InterPro" id="IPR000209">
    <property type="entry name" value="Peptidase_S8/S53_dom"/>
</dbReference>
<dbReference type="OrthoDB" id="206201at2759"/>
<feature type="active site" description="Charge relay system" evidence="5">
    <location>
        <position position="700"/>
    </location>
</feature>
<protein>
    <recommendedName>
        <fullName evidence="11">Peptidase S8/S53 domain-containing protein</fullName>
    </recommendedName>
</protein>
<dbReference type="GO" id="GO:0006508">
    <property type="term" value="P:proteolysis"/>
    <property type="evidence" value="ECO:0007669"/>
    <property type="project" value="UniProtKB-KW"/>
</dbReference>
<dbReference type="PRINTS" id="PR00723">
    <property type="entry name" value="SUBTILISIN"/>
</dbReference>
<organism evidence="9 10">
    <name type="scientific">Dactylonectria estremocensis</name>
    <dbReference type="NCBI Taxonomy" id="1079267"/>
    <lineage>
        <taxon>Eukaryota</taxon>
        <taxon>Fungi</taxon>
        <taxon>Dikarya</taxon>
        <taxon>Ascomycota</taxon>
        <taxon>Pezizomycotina</taxon>
        <taxon>Sordariomycetes</taxon>
        <taxon>Hypocreomycetidae</taxon>
        <taxon>Hypocreales</taxon>
        <taxon>Nectriaceae</taxon>
        <taxon>Dactylonectria</taxon>
    </lineage>
</organism>
<name>A0A9P9DP73_9HYPO</name>